<organism evidence="1 2">
    <name type="scientific">Streptomyces thermogriseus</name>
    <dbReference type="NCBI Taxonomy" id="75292"/>
    <lineage>
        <taxon>Bacteria</taxon>
        <taxon>Bacillati</taxon>
        <taxon>Actinomycetota</taxon>
        <taxon>Actinomycetes</taxon>
        <taxon>Kitasatosporales</taxon>
        <taxon>Streptomycetaceae</taxon>
        <taxon>Streptomyces</taxon>
    </lineage>
</organism>
<sequence>MCGEHLITREAKKERNGTCTVRAAHLRTTTGGTDDVAEVDVSATNEPLLRGGMRIILRTR</sequence>
<name>A0ABN1T3Q9_9ACTN</name>
<accession>A0ABN1T3Q9</accession>
<dbReference type="Proteomes" id="UP001501072">
    <property type="component" value="Unassembled WGS sequence"/>
</dbReference>
<evidence type="ECO:0000313" key="2">
    <source>
        <dbReference type="Proteomes" id="UP001501072"/>
    </source>
</evidence>
<keyword evidence="2" id="KW-1185">Reference proteome</keyword>
<gene>
    <name evidence="1" type="ORF">GCM10009564_42990</name>
</gene>
<comment type="caution">
    <text evidence="1">The sequence shown here is derived from an EMBL/GenBank/DDBJ whole genome shotgun (WGS) entry which is preliminary data.</text>
</comment>
<evidence type="ECO:0000313" key="1">
    <source>
        <dbReference type="EMBL" id="GAA1014154.1"/>
    </source>
</evidence>
<proteinExistence type="predicted"/>
<reference evidence="1 2" key="1">
    <citation type="journal article" date="2019" name="Int. J. Syst. Evol. Microbiol.">
        <title>The Global Catalogue of Microorganisms (GCM) 10K type strain sequencing project: providing services to taxonomists for standard genome sequencing and annotation.</title>
        <authorList>
            <consortium name="The Broad Institute Genomics Platform"/>
            <consortium name="The Broad Institute Genome Sequencing Center for Infectious Disease"/>
            <person name="Wu L."/>
            <person name="Ma J."/>
        </authorList>
    </citation>
    <scope>NUCLEOTIDE SEQUENCE [LARGE SCALE GENOMIC DNA]</scope>
    <source>
        <strain evidence="1 2">JCM 11269</strain>
    </source>
</reference>
<protein>
    <submittedName>
        <fullName evidence="1">Uncharacterized protein</fullName>
    </submittedName>
</protein>
<dbReference type="EMBL" id="BAAAHU010000051">
    <property type="protein sequence ID" value="GAA1014154.1"/>
    <property type="molecule type" value="Genomic_DNA"/>
</dbReference>